<evidence type="ECO:0000256" key="1">
    <source>
        <dbReference type="ARBA" id="ARBA00004953"/>
    </source>
</evidence>
<dbReference type="InterPro" id="IPR036518">
    <property type="entry name" value="CobE/GbiG_C_sf"/>
</dbReference>
<dbReference type="InterPro" id="IPR002750">
    <property type="entry name" value="CobE/GbiG_C"/>
</dbReference>
<dbReference type="GO" id="GO:0030789">
    <property type="term" value="F:precorrin-3B C17-methyltransferase activity"/>
    <property type="evidence" value="ECO:0007669"/>
    <property type="project" value="UniProtKB-EC"/>
</dbReference>
<evidence type="ECO:0000313" key="9">
    <source>
        <dbReference type="EMBL" id="HFC98006.1"/>
    </source>
</evidence>
<accession>A0A7C3H1A6</accession>
<dbReference type="PANTHER" id="PTHR47036:SF1">
    <property type="entry name" value="COBALT-FACTOR III C(17)-METHYLTRANSFERASE-RELATED"/>
    <property type="match status" value="1"/>
</dbReference>
<comment type="pathway">
    <text evidence="1">Cofactor biosynthesis; adenosylcobalamin biosynthesis.</text>
</comment>
<comment type="caution">
    <text evidence="9">The sequence shown here is derived from an EMBL/GenBank/DDBJ whole genome shotgun (WGS) entry which is preliminary data.</text>
</comment>
<dbReference type="InterPro" id="IPR000878">
    <property type="entry name" value="4pyrrol_Mease"/>
</dbReference>
<dbReference type="InterPro" id="IPR038029">
    <property type="entry name" value="GbiG_N_sf"/>
</dbReference>
<feature type="domain" description="Cobalamin synthesis G N-terminal" evidence="8">
    <location>
        <begin position="43"/>
        <end position="121"/>
    </location>
</feature>
<keyword evidence="4 9" id="KW-0808">Transferase</keyword>
<dbReference type="SUPFAM" id="SSF159672">
    <property type="entry name" value="CbiG N-terminal domain-like"/>
    <property type="match status" value="1"/>
</dbReference>
<dbReference type="PANTHER" id="PTHR47036">
    <property type="entry name" value="COBALT-FACTOR III C(17)-METHYLTRANSFERASE-RELATED"/>
    <property type="match status" value="1"/>
</dbReference>
<dbReference type="UniPathway" id="UPA00148"/>
<dbReference type="Gene3D" id="3.40.1010.10">
    <property type="entry name" value="Cobalt-precorrin-4 Transmethylase, Domain 1"/>
    <property type="match status" value="1"/>
</dbReference>
<keyword evidence="5" id="KW-0949">S-adenosyl-L-methionine</keyword>
<sequence>MPGDRLQKIVLFPATARGHELAARLSARLPSSEIRPLSRGEVSSFWEKGNGLVFVSACGIAVRIVAPLLRHKQEDPAVVVVDETGRWVISLLSGHLGGANALARKIARLLPAEPVITTASDLYHLPALDLWAEETGAILLPPERIPAFTARYLSRGGLRVFREYPLPLPAVWEEVSEPEKADLIVSYRQRDLSSSQLLAVPRVLYLGLGFNRGTSAEAIEKAVRETLSRNRLLSQALRGVGTLEAKAREEGFLAFCRKTRLSIFPFSPEELSRRVKEAGLSISRAARQAVGAFAVAEPAALLAAGPGARLLVPKEKTPEVTVAVAEARQSPGKLFLVGIGTGDPGEMTPAARRALCEATHVVGYGKYLELVEDLLAEKEIYSTGMTREVDRAERALELALSGHRVALVSGGDPGIYGLAGLVLELLSEKGLSGPVEIEVIPGLSAANACAARLGAPLMHDFAVVSLSDRLTPWETIEARLRAAAEADFVIVLYNPRSRSRPEHLSRARRILLEYRSPETPVGIVKAAGRDGETVLLSTLGSLPEEKVDMQTTVIVGNSRTFFFGPWMITPRGYRGRRF</sequence>
<evidence type="ECO:0000259" key="8">
    <source>
        <dbReference type="Pfam" id="PF11760"/>
    </source>
</evidence>
<evidence type="ECO:0000259" key="7">
    <source>
        <dbReference type="Pfam" id="PF01890"/>
    </source>
</evidence>
<dbReference type="Gene3D" id="3.30.420.180">
    <property type="entry name" value="CobE/GbiG C-terminal domain"/>
    <property type="match status" value="1"/>
</dbReference>
<feature type="domain" description="CobE/GbiG C-terminal" evidence="7">
    <location>
        <begin position="204"/>
        <end position="325"/>
    </location>
</feature>
<evidence type="ECO:0000256" key="4">
    <source>
        <dbReference type="ARBA" id="ARBA00022679"/>
    </source>
</evidence>
<dbReference type="SUPFAM" id="SSF159664">
    <property type="entry name" value="CobE/GbiG C-terminal domain-like"/>
    <property type="match status" value="1"/>
</dbReference>
<evidence type="ECO:0000259" key="6">
    <source>
        <dbReference type="Pfam" id="PF00590"/>
    </source>
</evidence>
<dbReference type="GO" id="GO:0032259">
    <property type="term" value="P:methylation"/>
    <property type="evidence" value="ECO:0007669"/>
    <property type="project" value="UniProtKB-KW"/>
</dbReference>
<proteinExistence type="predicted"/>
<dbReference type="CDD" id="cd11646">
    <property type="entry name" value="Precorrin_3B_C17_MT"/>
    <property type="match status" value="1"/>
</dbReference>
<dbReference type="Proteomes" id="UP000886043">
    <property type="component" value="Unassembled WGS sequence"/>
</dbReference>
<dbReference type="AlphaFoldDB" id="A0A7C3H1A6"/>
<protein>
    <submittedName>
        <fullName evidence="9">Precorrin-3B C(17)-methyltransferase</fullName>
        <ecNumber evidence="9">2.1.1.131</ecNumber>
    </submittedName>
</protein>
<dbReference type="Gene3D" id="3.30.950.10">
    <property type="entry name" value="Methyltransferase, Cobalt-precorrin-4 Transmethylase, Domain 2"/>
    <property type="match status" value="1"/>
</dbReference>
<dbReference type="Pfam" id="PF11760">
    <property type="entry name" value="CbiG_N"/>
    <property type="match status" value="1"/>
</dbReference>
<dbReference type="Pfam" id="PF01890">
    <property type="entry name" value="CbiG_C"/>
    <property type="match status" value="1"/>
</dbReference>
<keyword evidence="2" id="KW-0169">Cobalamin biosynthesis</keyword>
<dbReference type="EC" id="2.1.1.131" evidence="9"/>
<dbReference type="InterPro" id="IPR021744">
    <property type="entry name" value="CbiG_N"/>
</dbReference>
<organism evidence="9">
    <name type="scientific">Thermosulfurimonas dismutans</name>
    <dbReference type="NCBI Taxonomy" id="999894"/>
    <lineage>
        <taxon>Bacteria</taxon>
        <taxon>Pseudomonadati</taxon>
        <taxon>Thermodesulfobacteriota</taxon>
        <taxon>Thermodesulfobacteria</taxon>
        <taxon>Thermodesulfobacteriales</taxon>
        <taxon>Thermodesulfobacteriaceae</taxon>
        <taxon>Thermosulfurimonas</taxon>
    </lineage>
</organism>
<dbReference type="InterPro" id="IPR035996">
    <property type="entry name" value="4pyrrol_Methylase_sf"/>
</dbReference>
<dbReference type="InterPro" id="IPR014776">
    <property type="entry name" value="4pyrrole_Mease_sub2"/>
</dbReference>
<dbReference type="EMBL" id="DRMH01000078">
    <property type="protein sequence ID" value="HFC98006.1"/>
    <property type="molecule type" value="Genomic_DNA"/>
</dbReference>
<dbReference type="InterPro" id="IPR051810">
    <property type="entry name" value="Precorrin_MeTrfase"/>
</dbReference>
<feature type="domain" description="Tetrapyrrole methylase" evidence="6">
    <location>
        <begin position="333"/>
        <end position="542"/>
    </location>
</feature>
<evidence type="ECO:0000256" key="2">
    <source>
        <dbReference type="ARBA" id="ARBA00022573"/>
    </source>
</evidence>
<keyword evidence="3 9" id="KW-0489">Methyltransferase</keyword>
<dbReference type="SUPFAM" id="SSF53790">
    <property type="entry name" value="Tetrapyrrole methylase"/>
    <property type="match status" value="1"/>
</dbReference>
<evidence type="ECO:0000256" key="3">
    <source>
        <dbReference type="ARBA" id="ARBA00022603"/>
    </source>
</evidence>
<dbReference type="Gene3D" id="3.40.50.11220">
    <property type="match status" value="1"/>
</dbReference>
<dbReference type="NCBIfam" id="TIGR01466">
    <property type="entry name" value="cobJ_cbiH"/>
    <property type="match status" value="1"/>
</dbReference>
<gene>
    <name evidence="9" type="primary">cobJ</name>
    <name evidence="9" type="ORF">ENJ40_06065</name>
</gene>
<dbReference type="GO" id="GO:0009236">
    <property type="term" value="P:cobalamin biosynthetic process"/>
    <property type="evidence" value="ECO:0007669"/>
    <property type="project" value="UniProtKB-UniPathway"/>
</dbReference>
<dbReference type="InterPro" id="IPR014777">
    <property type="entry name" value="4pyrrole_Mease_sub1"/>
</dbReference>
<reference evidence="9" key="1">
    <citation type="journal article" date="2020" name="mSystems">
        <title>Genome- and Community-Level Interaction Insights into Carbon Utilization and Element Cycling Functions of Hydrothermarchaeota in Hydrothermal Sediment.</title>
        <authorList>
            <person name="Zhou Z."/>
            <person name="Liu Y."/>
            <person name="Xu W."/>
            <person name="Pan J."/>
            <person name="Luo Z.H."/>
            <person name="Li M."/>
        </authorList>
    </citation>
    <scope>NUCLEOTIDE SEQUENCE [LARGE SCALE GENOMIC DNA]</scope>
    <source>
        <strain evidence="9">HyVt-483</strain>
    </source>
</reference>
<name>A0A7C3H1A6_9BACT</name>
<dbReference type="Pfam" id="PF00590">
    <property type="entry name" value="TP_methylase"/>
    <property type="match status" value="1"/>
</dbReference>
<dbReference type="InterPro" id="IPR006363">
    <property type="entry name" value="Cbl_synth_CobJ/CibH_dom"/>
</dbReference>
<evidence type="ECO:0000256" key="5">
    <source>
        <dbReference type="ARBA" id="ARBA00022691"/>
    </source>
</evidence>